<feature type="domain" description="GGDEF" evidence="3">
    <location>
        <begin position="492"/>
        <end position="621"/>
    </location>
</feature>
<keyword evidence="1" id="KW-1133">Transmembrane helix</keyword>
<accession>A0ABR6WV66</accession>
<dbReference type="Pfam" id="PF13487">
    <property type="entry name" value="HD_5"/>
    <property type="match status" value="1"/>
</dbReference>
<dbReference type="SUPFAM" id="SSF55785">
    <property type="entry name" value="PYP-like sensor domain (PAS domain)"/>
    <property type="match status" value="1"/>
</dbReference>
<evidence type="ECO:0000259" key="3">
    <source>
        <dbReference type="PROSITE" id="PS50887"/>
    </source>
</evidence>
<dbReference type="Gene3D" id="1.10.3210.10">
    <property type="entry name" value="Hypothetical protein af1432"/>
    <property type="match status" value="1"/>
</dbReference>
<feature type="domain" description="HD-GYP" evidence="4">
    <location>
        <begin position="613"/>
        <end position="805"/>
    </location>
</feature>
<dbReference type="PANTHER" id="PTHR43155">
    <property type="entry name" value="CYCLIC DI-GMP PHOSPHODIESTERASE PA4108-RELATED"/>
    <property type="match status" value="1"/>
</dbReference>
<dbReference type="CDD" id="cd00077">
    <property type="entry name" value="HDc"/>
    <property type="match status" value="1"/>
</dbReference>
<dbReference type="PROSITE" id="PS51832">
    <property type="entry name" value="HD_GYP"/>
    <property type="match status" value="1"/>
</dbReference>
<feature type="transmembrane region" description="Helical" evidence="1">
    <location>
        <begin position="103"/>
        <end position="126"/>
    </location>
</feature>
<dbReference type="RefSeq" id="WP_186842405.1">
    <property type="nucleotide sequence ID" value="NZ_WJBC01000011.1"/>
</dbReference>
<dbReference type="InterPro" id="IPR043128">
    <property type="entry name" value="Rev_trsase/Diguanyl_cyclase"/>
</dbReference>
<keyword evidence="6" id="KW-1185">Reference proteome</keyword>
<dbReference type="InterPro" id="IPR006675">
    <property type="entry name" value="HDIG_dom"/>
</dbReference>
<dbReference type="InterPro" id="IPR029787">
    <property type="entry name" value="Nucleotide_cyclase"/>
</dbReference>
<dbReference type="SUPFAM" id="SSF55073">
    <property type="entry name" value="Nucleotide cyclase"/>
    <property type="match status" value="1"/>
</dbReference>
<dbReference type="InterPro" id="IPR031621">
    <property type="entry name" value="HisKA_7TM"/>
</dbReference>
<evidence type="ECO:0000259" key="2">
    <source>
        <dbReference type="PROSITE" id="PS50112"/>
    </source>
</evidence>
<evidence type="ECO:0000256" key="1">
    <source>
        <dbReference type="SAM" id="Phobius"/>
    </source>
</evidence>
<dbReference type="PROSITE" id="PS50887">
    <property type="entry name" value="GGDEF"/>
    <property type="match status" value="1"/>
</dbReference>
<dbReference type="PANTHER" id="PTHR43155:SF2">
    <property type="entry name" value="CYCLIC DI-GMP PHOSPHODIESTERASE PA4108"/>
    <property type="match status" value="1"/>
</dbReference>
<keyword evidence="1" id="KW-0472">Membrane</keyword>
<reference evidence="5 6" key="1">
    <citation type="journal article" date="2020" name="mSystems">
        <title>Defining Genomic and Predicted Metabolic Features of the Acetobacterium Genus.</title>
        <authorList>
            <person name="Ross D.E."/>
            <person name="Marshall C.W."/>
            <person name="Gulliver D."/>
            <person name="May H.D."/>
            <person name="Norman R.S."/>
        </authorList>
    </citation>
    <scope>NUCLEOTIDE SEQUENCE [LARGE SCALE GENOMIC DNA]</scope>
    <source>
        <strain evidence="5 6">DSM 8238</strain>
    </source>
</reference>
<dbReference type="Pfam" id="PF00990">
    <property type="entry name" value="GGDEF"/>
    <property type="match status" value="1"/>
</dbReference>
<dbReference type="PROSITE" id="PS50112">
    <property type="entry name" value="PAS"/>
    <property type="match status" value="1"/>
</dbReference>
<sequence length="805" mass="92548">MNSQHVLLNLIVFTLPIISLVYIYTGIKLYKYKADEQFNYFSLFMFAAAIYTAGYFLALNALNTEVFLLARSFEYLGVVLIPTFGILFVSAYTKNKLSQSSKLLLFVVSGLLWSMYITNPLYHWTYKRIEMTTAQGFSIASTTKNFGYFFILAYYTLFLAFSVMVLFKTARESDSLSLKRSCRLLLGSIQFSWVAVLIILLGFDTFFDPTPIVILFISILIGISEVRNDFFQLEINRWENTFLNIGEVAFLINSDEEIVSLNARAEDFWKGKNNNIAGLTRILDQGGIKQRPVMIPVNDRIRWFQVNRNVFNQKRKLISYLLSDITEHKKAEQALKESEEKNRLLITQMAQGLAVHEVILDETEKVVDYRFLDANESYERLTGLKKEKIIGKTVLEVLPETETYWIDTYGRVAMTGEPVHYENYSQELGKHFEVVAYSPRFKEFAVIISDISNRKQAEEDVYFLSYHDYLTGLYNRRFYEEELARLDTAENLPMTLIMADVNGLKLINDSFGHAMGDELLKKAAQLISAACPEGSIVARLGGDEFIMILPQQDVFQAVETMNNLKTRTASERIGSFDLSISFGCETKEAMNQDIQEIYKHAEDDMYRHKLYESASVKSKTIDLIMNTLYEKSSREMRHSQRVGELCKMIATEMKLEKDVVNQIGVAGLMHDIGKMGIDERILNKEGILEDDEWMEIQRHPEIGYRILSSSNEFSEIANYVFEHHERWDGNGYPKKLCGEEISIEARIIAVADSYDSMICDRSYRKGLSDAEAIREIRRCAGKQFDAAIAKVFIEKVLQQEKLKIS</sequence>
<dbReference type="Pfam" id="PF13188">
    <property type="entry name" value="PAS_8"/>
    <property type="match status" value="1"/>
</dbReference>
<dbReference type="NCBIfam" id="TIGR00254">
    <property type="entry name" value="GGDEF"/>
    <property type="match status" value="1"/>
</dbReference>
<dbReference type="Pfam" id="PF16927">
    <property type="entry name" value="HisKA_7TM"/>
    <property type="match status" value="1"/>
</dbReference>
<dbReference type="InterPro" id="IPR003607">
    <property type="entry name" value="HD/PDEase_dom"/>
</dbReference>
<feature type="transmembrane region" description="Helical" evidence="1">
    <location>
        <begin position="39"/>
        <end position="61"/>
    </location>
</feature>
<dbReference type="InterPro" id="IPR035965">
    <property type="entry name" value="PAS-like_dom_sf"/>
</dbReference>
<dbReference type="NCBIfam" id="TIGR00277">
    <property type="entry name" value="HDIG"/>
    <property type="match status" value="1"/>
</dbReference>
<dbReference type="SMART" id="SM00471">
    <property type="entry name" value="HDc"/>
    <property type="match status" value="1"/>
</dbReference>
<gene>
    <name evidence="5" type="ORF">GH808_08740</name>
</gene>
<dbReference type="Gene3D" id="3.30.70.270">
    <property type="match status" value="1"/>
</dbReference>
<evidence type="ECO:0000259" key="4">
    <source>
        <dbReference type="PROSITE" id="PS51832"/>
    </source>
</evidence>
<feature type="domain" description="PAS" evidence="2">
    <location>
        <begin position="370"/>
        <end position="398"/>
    </location>
</feature>
<protein>
    <submittedName>
        <fullName evidence="5">Diguanylate cyclase</fullName>
    </submittedName>
</protein>
<comment type="caution">
    <text evidence="5">The sequence shown here is derived from an EMBL/GenBank/DDBJ whole genome shotgun (WGS) entry which is preliminary data.</text>
</comment>
<proteinExistence type="predicted"/>
<keyword evidence="1" id="KW-0812">Transmembrane</keyword>
<feature type="transmembrane region" description="Helical" evidence="1">
    <location>
        <begin position="182"/>
        <end position="203"/>
    </location>
</feature>
<dbReference type="SUPFAM" id="SSF109604">
    <property type="entry name" value="HD-domain/PDEase-like"/>
    <property type="match status" value="1"/>
</dbReference>
<feature type="transmembrane region" description="Helical" evidence="1">
    <location>
        <begin position="73"/>
        <end position="91"/>
    </location>
</feature>
<dbReference type="InterPro" id="IPR000160">
    <property type="entry name" value="GGDEF_dom"/>
</dbReference>
<organism evidence="5 6">
    <name type="scientific">Acetobacterium fimetarium</name>
    <dbReference type="NCBI Taxonomy" id="52691"/>
    <lineage>
        <taxon>Bacteria</taxon>
        <taxon>Bacillati</taxon>
        <taxon>Bacillota</taxon>
        <taxon>Clostridia</taxon>
        <taxon>Eubacteriales</taxon>
        <taxon>Eubacteriaceae</taxon>
        <taxon>Acetobacterium</taxon>
    </lineage>
</organism>
<dbReference type="Gene3D" id="3.30.450.20">
    <property type="entry name" value="PAS domain"/>
    <property type="match status" value="2"/>
</dbReference>
<dbReference type="Proteomes" id="UP000603234">
    <property type="component" value="Unassembled WGS sequence"/>
</dbReference>
<dbReference type="SMART" id="SM00267">
    <property type="entry name" value="GGDEF"/>
    <property type="match status" value="1"/>
</dbReference>
<evidence type="ECO:0000313" key="6">
    <source>
        <dbReference type="Proteomes" id="UP000603234"/>
    </source>
</evidence>
<feature type="transmembrane region" description="Helical" evidence="1">
    <location>
        <begin position="146"/>
        <end position="170"/>
    </location>
</feature>
<dbReference type="EMBL" id="WJBC01000011">
    <property type="protein sequence ID" value="MBC3804519.1"/>
    <property type="molecule type" value="Genomic_DNA"/>
</dbReference>
<dbReference type="InterPro" id="IPR037522">
    <property type="entry name" value="HD_GYP_dom"/>
</dbReference>
<evidence type="ECO:0000313" key="5">
    <source>
        <dbReference type="EMBL" id="MBC3804519.1"/>
    </source>
</evidence>
<feature type="transmembrane region" description="Helical" evidence="1">
    <location>
        <begin position="6"/>
        <end position="27"/>
    </location>
</feature>
<dbReference type="NCBIfam" id="TIGR00229">
    <property type="entry name" value="sensory_box"/>
    <property type="match status" value="1"/>
</dbReference>
<dbReference type="InterPro" id="IPR000014">
    <property type="entry name" value="PAS"/>
</dbReference>
<dbReference type="CDD" id="cd01949">
    <property type="entry name" value="GGDEF"/>
    <property type="match status" value="1"/>
</dbReference>
<name>A0ABR6WV66_9FIRM</name>